<organism evidence="3 4">
    <name type="scientific">Paenibacillus rigui</name>
    <dbReference type="NCBI Taxonomy" id="554312"/>
    <lineage>
        <taxon>Bacteria</taxon>
        <taxon>Bacillati</taxon>
        <taxon>Bacillota</taxon>
        <taxon>Bacilli</taxon>
        <taxon>Bacillales</taxon>
        <taxon>Paenibacillaceae</taxon>
        <taxon>Paenibacillus</taxon>
    </lineage>
</organism>
<dbReference type="InterPro" id="IPR003343">
    <property type="entry name" value="Big_2"/>
</dbReference>
<dbReference type="AlphaFoldDB" id="A0A229UQG2"/>
<sequence length="1244" mass="129682">MLSDGQVQSWARIRLVLVYTLLVSLLATVWSWSVPAKVHGAGAAFSSFQVTTEAPPLYSGYYLGPDNYSVEKPVYHYSFTAQDSLAAGDSIHIVLPYQYNFTGNPNFYGLWTTGQTVPAGSIVSTVNGSPLSLFGSVTTEWSADGHPMLSFPLNQPVAAGAAVDIKLSGFLITPDYHRKEAGPEDYAISTASNDAALAAQSNIYFRSVMNFRPDADTYAASAHTAYLFGFTVMQPIHTTDLITLKFPAEISLPAAITPSDVQIDGVSVASVTVNGDQLVLQPSQLLPSYANAMIRILASAMLLNPSTKGYYSFELATSVDPLSATGRIGIVPADGGSLADNPSSDEGYVEVDSDGRLRFRFTSPTILKGGDTVTIVSPEGTVLSDPAVSTADVQIEPGMVEAMDILHPSSLSRPADNKLQFVLPANYYLAPDYSIIFYLPNKFAGHYGQYPIQVMTSQTVKPNTVPLLIAPSKVQQFGVTPASTWAGEANAAYTFTLKPNVPLAAANGDYVAFTLPSQLQVPAVVDPMSMTATIDPNLVLVNGVPAKAVKYISFSHTLTVAVPQDIPLLGAMEITVSAQAGWTNPAPGTYTFSVYPNWYSDSLAEAAIEYKTGISAAPGVVSLQLGGTVSRQLAVTEHLADGTTRDVTSAASGTIYSSGNTSVATVTADGLIEAKQEGQTTVTIANGSSTAAVQVTVAAANAPQVTGITAVPATVQLQLGGAITQQQLTVKAQLSDGAEKDVTSAVYGTAYESSDASVATVTADGLIRAKQAGQAVITATNSVYQAEVNVTVAGADVPPASVKVTGITAVPATVQLQLGGVATQQLAVKAQLSDGTEKDVTSAVYGTAYRSSDASVATVTADGLVQAKQAGQTVITVTNSVYTAAVSVTVNPASQGSGRGKHSGSSSTGTAAASEGTGTGSASEVTSVEKGFLAAVGGVLELPAKATITIPAGALQKDGTVKASLVKEADAPSFAGKTNLGPIVEFTSSTGTNLNKPMKLSISYDTSRIGTGLKPAIYYYNKKQARWIYIGGTADANGTITVDVNHFGLIAVFPAEQPSFSDMNGHWASMYVDRLVGLNVVHGFEDRTFRPDQPVTRAQLVKLISDALVLPAGGQPDAFADRDTLPAWAKDAIAQAVQAGVIQGYQEKGAAWFKPSQELTRAELTVILSRALELGPDAAAQGSGDAAQFSDGKDIPGWALDAVHKIAASGIVTGYPDGSFRPQASVTRAEAAKMIYMLLESLHR</sequence>
<dbReference type="Pfam" id="PF00395">
    <property type="entry name" value="SLH"/>
    <property type="match status" value="3"/>
</dbReference>
<dbReference type="InterPro" id="IPR001119">
    <property type="entry name" value="SLH_dom"/>
</dbReference>
<dbReference type="PANTHER" id="PTHR43308">
    <property type="entry name" value="OUTER MEMBRANE PROTEIN ALPHA-RELATED"/>
    <property type="match status" value="1"/>
</dbReference>
<evidence type="ECO:0000313" key="3">
    <source>
        <dbReference type="EMBL" id="OXM85682.1"/>
    </source>
</evidence>
<dbReference type="InterPro" id="IPR051465">
    <property type="entry name" value="Cell_Envelope_Struct_Comp"/>
</dbReference>
<dbReference type="InterPro" id="IPR008964">
    <property type="entry name" value="Invasin/intimin_cell_adhesion"/>
</dbReference>
<dbReference type="SMART" id="SM00635">
    <property type="entry name" value="BID_2"/>
    <property type="match status" value="3"/>
</dbReference>
<accession>A0A229UQG2</accession>
<dbReference type="EMBL" id="NMQW01000019">
    <property type="protein sequence ID" value="OXM85682.1"/>
    <property type="molecule type" value="Genomic_DNA"/>
</dbReference>
<dbReference type="RefSeq" id="WP_094015487.1">
    <property type="nucleotide sequence ID" value="NZ_NMQW01000019.1"/>
</dbReference>
<proteinExistence type="predicted"/>
<keyword evidence="4" id="KW-1185">Reference proteome</keyword>
<feature type="domain" description="SLH" evidence="2">
    <location>
        <begin position="1116"/>
        <end position="1182"/>
    </location>
</feature>
<dbReference type="Gene3D" id="2.60.40.1080">
    <property type="match status" value="3"/>
</dbReference>
<comment type="caution">
    <text evidence="3">The sequence shown here is derived from an EMBL/GenBank/DDBJ whole genome shotgun (WGS) entry which is preliminary data.</text>
</comment>
<dbReference type="PROSITE" id="PS51272">
    <property type="entry name" value="SLH"/>
    <property type="match status" value="3"/>
</dbReference>
<evidence type="ECO:0000259" key="2">
    <source>
        <dbReference type="PROSITE" id="PS51272"/>
    </source>
</evidence>
<gene>
    <name evidence="3" type="ORF">CF651_13970</name>
</gene>
<dbReference type="OrthoDB" id="9997at2"/>
<name>A0A229UQG2_9BACL</name>
<feature type="region of interest" description="Disordered" evidence="1">
    <location>
        <begin position="892"/>
        <end position="923"/>
    </location>
</feature>
<dbReference type="SUPFAM" id="SSF49373">
    <property type="entry name" value="Invasin/intimin cell-adhesion fragments"/>
    <property type="match status" value="3"/>
</dbReference>
<evidence type="ECO:0000313" key="4">
    <source>
        <dbReference type="Proteomes" id="UP000215509"/>
    </source>
</evidence>
<feature type="domain" description="SLH" evidence="2">
    <location>
        <begin position="1055"/>
        <end position="1115"/>
    </location>
</feature>
<reference evidence="3 4" key="1">
    <citation type="submission" date="2017-07" db="EMBL/GenBank/DDBJ databases">
        <title>Genome sequencing and assembly of Paenibacillus rigui.</title>
        <authorList>
            <person name="Mayilraj S."/>
        </authorList>
    </citation>
    <scope>NUCLEOTIDE SEQUENCE [LARGE SCALE GENOMIC DNA]</scope>
    <source>
        <strain evidence="3 4">JCM 16352</strain>
    </source>
</reference>
<feature type="compositionally biased region" description="Low complexity" evidence="1">
    <location>
        <begin position="903"/>
        <end position="923"/>
    </location>
</feature>
<feature type="domain" description="SLH" evidence="2">
    <location>
        <begin position="1186"/>
        <end position="1244"/>
    </location>
</feature>
<dbReference type="Proteomes" id="UP000215509">
    <property type="component" value="Unassembled WGS sequence"/>
</dbReference>
<evidence type="ECO:0000256" key="1">
    <source>
        <dbReference type="SAM" id="MobiDB-lite"/>
    </source>
</evidence>
<protein>
    <recommendedName>
        <fullName evidence="2">SLH domain-containing protein</fullName>
    </recommendedName>
</protein>